<keyword evidence="1 6" id="KW-0645">Protease</keyword>
<evidence type="ECO:0000256" key="6">
    <source>
        <dbReference type="RuleBase" id="RU003983"/>
    </source>
</evidence>
<dbReference type="EMBL" id="JABEND010000011">
    <property type="protein sequence ID" value="NNG37233.1"/>
    <property type="molecule type" value="Genomic_DNA"/>
</dbReference>
<evidence type="ECO:0000259" key="8">
    <source>
        <dbReference type="Pfam" id="PF01435"/>
    </source>
</evidence>
<evidence type="ECO:0000256" key="3">
    <source>
        <dbReference type="ARBA" id="ARBA00022801"/>
    </source>
</evidence>
<feature type="domain" description="Peptidase M48" evidence="8">
    <location>
        <begin position="147"/>
        <end position="214"/>
    </location>
</feature>
<dbReference type="GO" id="GO:0004222">
    <property type="term" value="F:metalloendopeptidase activity"/>
    <property type="evidence" value="ECO:0007669"/>
    <property type="project" value="InterPro"/>
</dbReference>
<evidence type="ECO:0000313" key="9">
    <source>
        <dbReference type="EMBL" id="NNG37233.1"/>
    </source>
</evidence>
<keyword evidence="10" id="KW-1185">Reference proteome</keyword>
<evidence type="ECO:0000256" key="4">
    <source>
        <dbReference type="ARBA" id="ARBA00022833"/>
    </source>
</evidence>
<keyword evidence="2" id="KW-0479">Metal-binding</keyword>
<keyword evidence="7" id="KW-0812">Transmembrane</keyword>
<dbReference type="InterPro" id="IPR001915">
    <property type="entry name" value="Peptidase_M48"/>
</dbReference>
<feature type="transmembrane region" description="Helical" evidence="7">
    <location>
        <begin position="41"/>
        <end position="66"/>
    </location>
</feature>
<keyword evidence="4 6" id="KW-0862">Zinc</keyword>
<evidence type="ECO:0000313" key="10">
    <source>
        <dbReference type="Proteomes" id="UP000562984"/>
    </source>
</evidence>
<dbReference type="CDD" id="cd07326">
    <property type="entry name" value="M56_BlaR1_MecR1_like"/>
    <property type="match status" value="1"/>
</dbReference>
<keyword evidence="5 6" id="KW-0482">Metalloprotease</keyword>
<evidence type="ECO:0000256" key="5">
    <source>
        <dbReference type="ARBA" id="ARBA00023049"/>
    </source>
</evidence>
<comment type="caution">
    <text evidence="9">The sequence shown here is derived from an EMBL/GenBank/DDBJ whole genome shotgun (WGS) entry which is preliminary data.</text>
</comment>
<dbReference type="GO" id="GO:0046872">
    <property type="term" value="F:metal ion binding"/>
    <property type="evidence" value="ECO:0007669"/>
    <property type="project" value="UniProtKB-KW"/>
</dbReference>
<feature type="transmembrane region" description="Helical" evidence="7">
    <location>
        <begin position="97"/>
        <end position="123"/>
    </location>
</feature>
<dbReference type="PANTHER" id="PTHR34978:SF3">
    <property type="entry name" value="SLR0241 PROTEIN"/>
    <property type="match status" value="1"/>
</dbReference>
<dbReference type="PANTHER" id="PTHR34978">
    <property type="entry name" value="POSSIBLE SENSOR-TRANSDUCER PROTEIN BLAR"/>
    <property type="match status" value="1"/>
</dbReference>
<proteinExistence type="inferred from homology"/>
<dbReference type="GO" id="GO:0006508">
    <property type="term" value="P:proteolysis"/>
    <property type="evidence" value="ECO:0007669"/>
    <property type="project" value="UniProtKB-KW"/>
</dbReference>
<organism evidence="9 10">
    <name type="scientific">Nakamurella aerolata</name>
    <dbReference type="NCBI Taxonomy" id="1656892"/>
    <lineage>
        <taxon>Bacteria</taxon>
        <taxon>Bacillati</taxon>
        <taxon>Actinomycetota</taxon>
        <taxon>Actinomycetes</taxon>
        <taxon>Nakamurellales</taxon>
        <taxon>Nakamurellaceae</taxon>
        <taxon>Nakamurella</taxon>
    </lineage>
</organism>
<dbReference type="Proteomes" id="UP000562984">
    <property type="component" value="Unassembled WGS sequence"/>
</dbReference>
<reference evidence="9 10" key="1">
    <citation type="submission" date="2020-05" db="EMBL/GenBank/DDBJ databases">
        <title>Nakamurella sp. DB0629 isolated from air conditioner.</title>
        <authorList>
            <person name="Kim D.H."/>
            <person name="Kim D.-U."/>
        </authorList>
    </citation>
    <scope>NUCLEOTIDE SEQUENCE [LARGE SCALE GENOMIC DNA]</scope>
    <source>
        <strain evidence="9 10">DB0629</strain>
    </source>
</reference>
<dbReference type="InterPro" id="IPR052173">
    <property type="entry name" value="Beta-lactam_resp_regulator"/>
</dbReference>
<feature type="transmembrane region" description="Helical" evidence="7">
    <location>
        <begin position="302"/>
        <end position="326"/>
    </location>
</feature>
<protein>
    <submittedName>
        <fullName evidence="9">M56 family metallopeptidase</fullName>
    </submittedName>
</protein>
<comment type="similarity">
    <text evidence="6">Belongs to the peptidase M48 family.</text>
</comment>
<name>A0A849ABZ8_9ACTN</name>
<evidence type="ECO:0000256" key="7">
    <source>
        <dbReference type="SAM" id="Phobius"/>
    </source>
</evidence>
<dbReference type="AlphaFoldDB" id="A0A849ABZ8"/>
<dbReference type="Pfam" id="PF01435">
    <property type="entry name" value="Peptidase_M48"/>
    <property type="match status" value="1"/>
</dbReference>
<comment type="cofactor">
    <cofactor evidence="6">
        <name>Zn(2+)</name>
        <dbReference type="ChEBI" id="CHEBI:29105"/>
    </cofactor>
    <text evidence="6">Binds 1 zinc ion per subunit.</text>
</comment>
<dbReference type="Gene3D" id="3.30.2010.10">
    <property type="entry name" value="Metalloproteases ('zincins'), catalytic domain"/>
    <property type="match status" value="1"/>
</dbReference>
<sequence length="329" mass="34606">MSGLSVTVIAMALAIVGSACAGPVSMRLASARWPERAPTAALVLWQAVCLCAGLSLTGAALVAGIAPLGEHLPSALLTFWRNAFRGRPFDGLSGWRVLLLLLAAVIAGALLVVLVRCFVLTVLRRRAHRQLLDLLSTGAPVDHESAAADAEPPTRNVRVLDHDAPLAYAVPGWHTRLVLTQGIRQLLDPAQLAAVIAHERAHLNFRHALLLLPFHAWSVALGWVPGVRSARQSVAALAEMQADDAAVRTAGAEAVASAISAVALSGGGTAATARSKELPQVGSTAVVRRVRRLQQIKPLPRWALAGVYALAAALLLVPTAVLFLGWRPV</sequence>
<accession>A0A849ABZ8</accession>
<keyword evidence="3 6" id="KW-0378">Hydrolase</keyword>
<evidence type="ECO:0000256" key="2">
    <source>
        <dbReference type="ARBA" id="ARBA00022723"/>
    </source>
</evidence>
<gene>
    <name evidence="9" type="ORF">HKD39_16285</name>
</gene>
<evidence type="ECO:0000256" key="1">
    <source>
        <dbReference type="ARBA" id="ARBA00022670"/>
    </source>
</evidence>
<keyword evidence="7" id="KW-0472">Membrane</keyword>
<keyword evidence="7" id="KW-1133">Transmembrane helix</keyword>
<feature type="transmembrane region" description="Helical" evidence="7">
    <location>
        <begin position="6"/>
        <end position="29"/>
    </location>
</feature>
<dbReference type="RefSeq" id="WP_171200932.1">
    <property type="nucleotide sequence ID" value="NZ_JABEND010000011.1"/>
</dbReference>